<protein>
    <recommendedName>
        <fullName evidence="4">HTH La-type RNA-binding domain-containing protein</fullName>
    </recommendedName>
</protein>
<dbReference type="GO" id="GO:0010494">
    <property type="term" value="C:cytoplasmic stress granule"/>
    <property type="evidence" value="ECO:0007669"/>
    <property type="project" value="TreeGrafter"/>
</dbReference>
<evidence type="ECO:0000313" key="6">
    <source>
        <dbReference type="Proteomes" id="UP000800035"/>
    </source>
</evidence>
<dbReference type="InterPro" id="IPR006630">
    <property type="entry name" value="La_HTH"/>
</dbReference>
<feature type="compositionally biased region" description="Gly residues" evidence="3">
    <location>
        <begin position="363"/>
        <end position="377"/>
    </location>
</feature>
<dbReference type="Proteomes" id="UP000800035">
    <property type="component" value="Unassembled WGS sequence"/>
</dbReference>
<dbReference type="SUPFAM" id="SSF46785">
    <property type="entry name" value="Winged helix' DNA-binding domain"/>
    <property type="match status" value="1"/>
</dbReference>
<dbReference type="AlphaFoldDB" id="A0A6A5TVG0"/>
<feature type="region of interest" description="Disordered" evidence="3">
    <location>
        <begin position="66"/>
        <end position="638"/>
    </location>
</feature>
<evidence type="ECO:0000256" key="1">
    <source>
        <dbReference type="ARBA" id="ARBA00022884"/>
    </source>
</evidence>
<feature type="compositionally biased region" description="Basic and acidic residues" evidence="3">
    <location>
        <begin position="402"/>
        <end position="422"/>
    </location>
</feature>
<feature type="compositionally biased region" description="Polar residues" evidence="3">
    <location>
        <begin position="459"/>
        <end position="472"/>
    </location>
</feature>
<feature type="compositionally biased region" description="Low complexity" evidence="3">
    <location>
        <begin position="229"/>
        <end position="240"/>
    </location>
</feature>
<organism evidence="5 6">
    <name type="scientific">Byssothecium circinans</name>
    <dbReference type="NCBI Taxonomy" id="147558"/>
    <lineage>
        <taxon>Eukaryota</taxon>
        <taxon>Fungi</taxon>
        <taxon>Dikarya</taxon>
        <taxon>Ascomycota</taxon>
        <taxon>Pezizomycotina</taxon>
        <taxon>Dothideomycetes</taxon>
        <taxon>Pleosporomycetidae</taxon>
        <taxon>Pleosporales</taxon>
        <taxon>Massarineae</taxon>
        <taxon>Massarinaceae</taxon>
        <taxon>Byssothecium</taxon>
    </lineage>
</organism>
<sequence length="813" mass="87390">MASTTPQRSGSEAAAPATFSYAQAAKGLSAQPSSAASKASSGSATPAKDSQVSTIPAAAVISWAEDAEANEARSEPNAASREPRTQPAAPATKSAPTPQDATTSTVSSPDLGASTASTVTKDDDVSSIPNTSSDSTWDNKSQASTSVEKSVGSLDKPAEKAEGKKGKGKGKNADKLPSKPLHEAPPPAVNIWKQRAEEARAKTVQRPAPAKPASIAASGAPNGAPPGPATTTQAKAASDSSSKEKPVKGREEEKSSQARKDSKLEGDADKTRKTGKGRSQEKDLRPTQPALPLMPARDQEAWPTPETAVDEERKKANEKSDKPEQEHKDNSAPKTKWNKLPINPTVVFNTPMPNGASSRRGGRGPGRGGAQVGGRTGGFDASNSAQTEKDGFAATSLQNGDVPRRGRTDGPARDASPKERRNISAGSAPKEKAPIVNGDKFTKAAGSDVEAPSRRPGDSATNFQMSGQNNTYPRHFPTGRPNKPRRGDFQGQERRKDGDSVSPTKENGAFGGRRNSTAMQTEGKRLRQGKLNKLDSRLPTTDNGEQRGSGYADGQVPHSKRGTDRPFGSYSGRERRGGGRGGRGNYQNGHQYTNGHNPSMKPPYAGPLSPTTFNPDPTAYFSPPPNRYRNGPRSQSGTNENMYRMPGPYGGPQQVPPIQTFMNPPYEYPVPQPMSAVPFGQFGFDPLALFSMVTMQMEYYFSLENLIKDMYLRKHMDTKGFVFLSVIADFNRIKQLTEDVELIKSVCYQSRVIDYRIGNDGKDRVRCREGWEKFVLPVADRDASVQNEGPEETCTSPHYRRCMSCTVTLVEVH</sequence>
<feature type="compositionally biased region" description="Basic and acidic residues" evidence="3">
    <location>
        <begin position="156"/>
        <end position="182"/>
    </location>
</feature>
<dbReference type="GO" id="GO:0003723">
    <property type="term" value="F:RNA binding"/>
    <property type="evidence" value="ECO:0007669"/>
    <property type="project" value="UniProtKB-UniRule"/>
</dbReference>
<dbReference type="CDD" id="cd07323">
    <property type="entry name" value="LAM"/>
    <property type="match status" value="1"/>
</dbReference>
<dbReference type="PROSITE" id="PS50961">
    <property type="entry name" value="HTH_LA"/>
    <property type="match status" value="1"/>
</dbReference>
<dbReference type="InterPro" id="IPR045180">
    <property type="entry name" value="La_dom_prot"/>
</dbReference>
<feature type="compositionally biased region" description="Polar residues" evidence="3">
    <location>
        <begin position="585"/>
        <end position="597"/>
    </location>
</feature>
<feature type="domain" description="HTH La-type RNA-binding" evidence="4">
    <location>
        <begin position="683"/>
        <end position="774"/>
    </location>
</feature>
<feature type="compositionally biased region" description="Low complexity" evidence="3">
    <location>
        <begin position="207"/>
        <end position="222"/>
    </location>
</feature>
<dbReference type="OrthoDB" id="340227at2759"/>
<dbReference type="GO" id="GO:0005829">
    <property type="term" value="C:cytosol"/>
    <property type="evidence" value="ECO:0007669"/>
    <property type="project" value="TreeGrafter"/>
</dbReference>
<name>A0A6A5TVG0_9PLEO</name>
<feature type="compositionally biased region" description="Polar residues" evidence="3">
    <location>
        <begin position="127"/>
        <end position="148"/>
    </location>
</feature>
<evidence type="ECO:0000256" key="3">
    <source>
        <dbReference type="SAM" id="MobiDB-lite"/>
    </source>
</evidence>
<feature type="compositionally biased region" description="Low complexity" evidence="3">
    <location>
        <begin position="85"/>
        <end position="98"/>
    </location>
</feature>
<dbReference type="Gene3D" id="1.10.10.10">
    <property type="entry name" value="Winged helix-like DNA-binding domain superfamily/Winged helix DNA-binding domain"/>
    <property type="match status" value="1"/>
</dbReference>
<evidence type="ECO:0000256" key="2">
    <source>
        <dbReference type="PROSITE-ProRule" id="PRU00332"/>
    </source>
</evidence>
<dbReference type="PANTHER" id="PTHR22792:SF132">
    <property type="entry name" value="LA-RELATED PROTEIN 1"/>
    <property type="match status" value="1"/>
</dbReference>
<dbReference type="PANTHER" id="PTHR22792">
    <property type="entry name" value="LUPUS LA PROTEIN-RELATED"/>
    <property type="match status" value="1"/>
</dbReference>
<evidence type="ECO:0000259" key="4">
    <source>
        <dbReference type="PROSITE" id="PS50961"/>
    </source>
</evidence>
<reference evidence="5" key="1">
    <citation type="journal article" date="2020" name="Stud. Mycol.">
        <title>101 Dothideomycetes genomes: a test case for predicting lifestyles and emergence of pathogens.</title>
        <authorList>
            <person name="Haridas S."/>
            <person name="Albert R."/>
            <person name="Binder M."/>
            <person name="Bloem J."/>
            <person name="Labutti K."/>
            <person name="Salamov A."/>
            <person name="Andreopoulos B."/>
            <person name="Baker S."/>
            <person name="Barry K."/>
            <person name="Bills G."/>
            <person name="Bluhm B."/>
            <person name="Cannon C."/>
            <person name="Castanera R."/>
            <person name="Culley D."/>
            <person name="Daum C."/>
            <person name="Ezra D."/>
            <person name="Gonzalez J."/>
            <person name="Henrissat B."/>
            <person name="Kuo A."/>
            <person name="Liang C."/>
            <person name="Lipzen A."/>
            <person name="Lutzoni F."/>
            <person name="Magnuson J."/>
            <person name="Mondo S."/>
            <person name="Nolan M."/>
            <person name="Ohm R."/>
            <person name="Pangilinan J."/>
            <person name="Park H.-J."/>
            <person name="Ramirez L."/>
            <person name="Alfaro M."/>
            <person name="Sun H."/>
            <person name="Tritt A."/>
            <person name="Yoshinaga Y."/>
            <person name="Zwiers L.-H."/>
            <person name="Turgeon B."/>
            <person name="Goodwin S."/>
            <person name="Spatafora J."/>
            <person name="Crous P."/>
            <person name="Grigoriev I."/>
        </authorList>
    </citation>
    <scope>NUCLEOTIDE SEQUENCE</scope>
    <source>
        <strain evidence="5">CBS 675.92</strain>
    </source>
</reference>
<feature type="compositionally biased region" description="Basic and acidic residues" evidence="3">
    <location>
        <begin position="485"/>
        <end position="499"/>
    </location>
</feature>
<dbReference type="GO" id="GO:0045727">
    <property type="term" value="P:positive regulation of translation"/>
    <property type="evidence" value="ECO:0007669"/>
    <property type="project" value="TreeGrafter"/>
</dbReference>
<dbReference type="EMBL" id="ML976992">
    <property type="protein sequence ID" value="KAF1956294.1"/>
    <property type="molecule type" value="Genomic_DNA"/>
</dbReference>
<dbReference type="InterPro" id="IPR036388">
    <property type="entry name" value="WH-like_DNA-bd_sf"/>
</dbReference>
<feature type="region of interest" description="Disordered" evidence="3">
    <location>
        <begin position="25"/>
        <end position="54"/>
    </location>
</feature>
<keyword evidence="6" id="KW-1185">Reference proteome</keyword>
<dbReference type="SMART" id="SM00715">
    <property type="entry name" value="LA"/>
    <property type="match status" value="1"/>
</dbReference>
<feature type="compositionally biased region" description="Polar residues" evidence="3">
    <location>
        <begin position="346"/>
        <end position="357"/>
    </location>
</feature>
<feature type="compositionally biased region" description="Basic and acidic residues" evidence="3">
    <location>
        <begin position="310"/>
        <end position="331"/>
    </location>
</feature>
<accession>A0A6A5TVG0</accession>
<feature type="compositionally biased region" description="Polar residues" evidence="3">
    <location>
        <begin position="99"/>
        <end position="119"/>
    </location>
</feature>
<feature type="compositionally biased region" description="Basic and acidic residues" evidence="3">
    <location>
        <begin position="241"/>
        <end position="285"/>
    </location>
</feature>
<dbReference type="InterPro" id="IPR036390">
    <property type="entry name" value="WH_DNA-bd_sf"/>
</dbReference>
<proteinExistence type="predicted"/>
<gene>
    <name evidence="5" type="ORF">CC80DRAFT_74104</name>
</gene>
<feature type="compositionally biased region" description="Low complexity" evidence="3">
    <location>
        <begin position="29"/>
        <end position="47"/>
    </location>
</feature>
<keyword evidence="1 2" id="KW-0694">RNA-binding</keyword>
<dbReference type="Pfam" id="PF05383">
    <property type="entry name" value="La"/>
    <property type="match status" value="1"/>
</dbReference>
<evidence type="ECO:0000313" key="5">
    <source>
        <dbReference type="EMBL" id="KAF1956294.1"/>
    </source>
</evidence>